<gene>
    <name evidence="3" type="ORF">O0I10_002400</name>
</gene>
<evidence type="ECO:0000256" key="2">
    <source>
        <dbReference type="SAM" id="SignalP"/>
    </source>
</evidence>
<evidence type="ECO:0000313" key="3">
    <source>
        <dbReference type="EMBL" id="KAJ8662068.1"/>
    </source>
</evidence>
<accession>A0AAD7VBD9</accession>
<feature type="compositionally biased region" description="Pro residues" evidence="1">
    <location>
        <begin position="138"/>
        <end position="147"/>
    </location>
</feature>
<comment type="caution">
    <text evidence="3">The sequence shown here is derived from an EMBL/GenBank/DDBJ whole genome shotgun (WGS) entry which is preliminary data.</text>
</comment>
<feature type="region of interest" description="Disordered" evidence="1">
    <location>
        <begin position="122"/>
        <end position="147"/>
    </location>
</feature>
<name>A0AAD7VBD9_9FUNG</name>
<dbReference type="GeneID" id="83209817"/>
<keyword evidence="4" id="KW-1185">Reference proteome</keyword>
<feature type="signal peptide" evidence="2">
    <location>
        <begin position="1"/>
        <end position="20"/>
    </location>
</feature>
<feature type="chain" id="PRO_5042266773" evidence="2">
    <location>
        <begin position="21"/>
        <end position="147"/>
    </location>
</feature>
<organism evidence="3 4">
    <name type="scientific">Lichtheimia ornata</name>
    <dbReference type="NCBI Taxonomy" id="688661"/>
    <lineage>
        <taxon>Eukaryota</taxon>
        <taxon>Fungi</taxon>
        <taxon>Fungi incertae sedis</taxon>
        <taxon>Mucoromycota</taxon>
        <taxon>Mucoromycotina</taxon>
        <taxon>Mucoromycetes</taxon>
        <taxon>Mucorales</taxon>
        <taxon>Lichtheimiaceae</taxon>
        <taxon>Lichtheimia</taxon>
    </lineage>
</organism>
<protein>
    <submittedName>
        <fullName evidence="3">Uncharacterized protein</fullName>
    </submittedName>
</protein>
<dbReference type="Proteomes" id="UP001234581">
    <property type="component" value="Unassembled WGS sequence"/>
</dbReference>
<dbReference type="RefSeq" id="XP_058346981.1">
    <property type="nucleotide sequence ID" value="XM_058482483.1"/>
</dbReference>
<dbReference type="AlphaFoldDB" id="A0AAD7VBD9"/>
<reference evidence="3 4" key="1">
    <citation type="submission" date="2023-03" db="EMBL/GenBank/DDBJ databases">
        <title>Genome sequence of Lichtheimia ornata CBS 291.66.</title>
        <authorList>
            <person name="Mohabir J.T."/>
            <person name="Shea T.P."/>
            <person name="Kurbessoian T."/>
            <person name="Berby B."/>
            <person name="Fontaine J."/>
            <person name="Livny J."/>
            <person name="Gnirke A."/>
            <person name="Stajich J.E."/>
            <person name="Cuomo C.A."/>
        </authorList>
    </citation>
    <scope>NUCLEOTIDE SEQUENCE [LARGE SCALE GENOMIC DNA]</scope>
    <source>
        <strain evidence="3">CBS 291.66</strain>
    </source>
</reference>
<sequence>MWFYNYSIALLVILVSVVSAASSNLPVVNNDRTYATTTTRTVTSHSTIIPPPLSTTHIYMTTVVHEGNYNETLVASFAVSGTALPATLPSYMSSYFLSVFHNMEESVSAILHSLMTASSHSDSISGHIAPPATSLPSPTSPPPHSGV</sequence>
<proteinExistence type="predicted"/>
<evidence type="ECO:0000313" key="4">
    <source>
        <dbReference type="Proteomes" id="UP001234581"/>
    </source>
</evidence>
<evidence type="ECO:0000256" key="1">
    <source>
        <dbReference type="SAM" id="MobiDB-lite"/>
    </source>
</evidence>
<dbReference type="EMBL" id="JARTCD010000006">
    <property type="protein sequence ID" value="KAJ8662068.1"/>
    <property type="molecule type" value="Genomic_DNA"/>
</dbReference>
<keyword evidence="2" id="KW-0732">Signal</keyword>